<protein>
    <submittedName>
        <fullName evidence="1">Pyridoxamine 5'-phosphate oxidase</fullName>
    </submittedName>
</protein>
<gene>
    <name evidence="1" type="ORF">GT019_28665</name>
</gene>
<dbReference type="PANTHER" id="PTHR42815:SF2">
    <property type="entry name" value="FAD-BINDING, PUTATIVE (AFU_ORTHOLOGUE AFUA_6G07600)-RELATED"/>
    <property type="match status" value="1"/>
</dbReference>
<comment type="caution">
    <text evidence="1">The sequence shown here is derived from an EMBL/GenBank/DDBJ whole genome shotgun (WGS) entry which is preliminary data.</text>
</comment>
<dbReference type="Gene3D" id="2.30.110.10">
    <property type="entry name" value="Electron Transport, Fmn-binding Protein, Chain A"/>
    <property type="match status" value="1"/>
</dbReference>
<evidence type="ECO:0000313" key="1">
    <source>
        <dbReference type="EMBL" id="NBD27859.1"/>
    </source>
</evidence>
<dbReference type="RefSeq" id="WP_161746879.1">
    <property type="nucleotide sequence ID" value="NZ_JAAAMV010000032.1"/>
</dbReference>
<organism evidence="1 2">
    <name type="scientific">Paenibacillus glycinis</name>
    <dbReference type="NCBI Taxonomy" id="2697035"/>
    <lineage>
        <taxon>Bacteria</taxon>
        <taxon>Bacillati</taxon>
        <taxon>Bacillota</taxon>
        <taxon>Bacilli</taxon>
        <taxon>Bacillales</taxon>
        <taxon>Paenibacillaceae</taxon>
        <taxon>Paenibacillus</taxon>
    </lineage>
</organism>
<dbReference type="PANTHER" id="PTHR42815">
    <property type="entry name" value="FAD-BINDING, PUTATIVE (AFU_ORTHOLOGUE AFUA_6G07600)-RELATED"/>
    <property type="match status" value="1"/>
</dbReference>
<dbReference type="InterPro" id="IPR012349">
    <property type="entry name" value="Split_barrel_FMN-bd"/>
</dbReference>
<accession>A0ABW9XZ01</accession>
<sequence>MTGEGWIAEQNAKMISSRFSNGVIHFLKKQRFAVMSYKDQQGNVWVTFLYGDPGFVEVRGERSMVINSNSFVGKTWISSSVPEQIGLIIIDTERRIRLRINGIANRESDHLVVTAHQIYGNCPKYIQKRTLLSENNVNTRSPTEHRNNRLTREQERWISKADTFYIGSTNVKGEMDVSHRGGNSGFIHIVDARILIIPDYQGNSLYNTLGNIQSNPSSGLLFIDYDHGHSLQLTGVASLIWDKEMTASFPGAALNFEIRKVVQLDNSTELRWGDKEMSPYNPDLG</sequence>
<dbReference type="EMBL" id="JAAAMV010000032">
    <property type="protein sequence ID" value="NBD27859.1"/>
    <property type="molecule type" value="Genomic_DNA"/>
</dbReference>
<reference evidence="1 2" key="1">
    <citation type="submission" date="2020-01" db="EMBL/GenBank/DDBJ databases">
        <title>Paenibacillus soybeanensis sp. nov. isolated from the nodules of soybean (Glycine max(L.) Merr).</title>
        <authorList>
            <person name="Wang H."/>
        </authorList>
    </citation>
    <scope>NUCLEOTIDE SEQUENCE [LARGE SCALE GENOMIC DNA]</scope>
    <source>
        <strain evidence="1 2">T1</strain>
    </source>
</reference>
<evidence type="ECO:0000313" key="2">
    <source>
        <dbReference type="Proteomes" id="UP000665561"/>
    </source>
</evidence>
<keyword evidence="2" id="KW-1185">Reference proteome</keyword>
<dbReference type="Proteomes" id="UP000665561">
    <property type="component" value="Unassembled WGS sequence"/>
</dbReference>
<proteinExistence type="predicted"/>
<name>A0ABW9XZ01_9BACL</name>
<dbReference type="SUPFAM" id="SSF50475">
    <property type="entry name" value="FMN-binding split barrel"/>
    <property type="match status" value="1"/>
</dbReference>